<dbReference type="WBParaSite" id="HNAJ_0000530501-mRNA-1">
    <property type="protein sequence ID" value="HNAJ_0000530501-mRNA-1"/>
    <property type="gene ID" value="HNAJ_0000530501"/>
</dbReference>
<protein>
    <submittedName>
        <fullName evidence="2">Annexin</fullName>
    </submittedName>
</protein>
<evidence type="ECO:0000256" key="1">
    <source>
        <dbReference type="SAM" id="MobiDB-lite"/>
    </source>
</evidence>
<feature type="region of interest" description="Disordered" evidence="1">
    <location>
        <begin position="17"/>
        <end position="36"/>
    </location>
</feature>
<evidence type="ECO:0000313" key="2">
    <source>
        <dbReference type="WBParaSite" id="HNAJ_0000530501-mRNA-1"/>
    </source>
</evidence>
<proteinExistence type="predicted"/>
<dbReference type="AlphaFoldDB" id="A0A0R3TE16"/>
<organism evidence="2">
    <name type="scientific">Rodentolepis nana</name>
    <name type="common">Dwarf tapeworm</name>
    <name type="synonym">Hymenolepis nana</name>
    <dbReference type="NCBI Taxonomy" id="102285"/>
    <lineage>
        <taxon>Eukaryota</taxon>
        <taxon>Metazoa</taxon>
        <taxon>Spiralia</taxon>
        <taxon>Lophotrochozoa</taxon>
        <taxon>Platyhelminthes</taxon>
        <taxon>Cestoda</taxon>
        <taxon>Eucestoda</taxon>
        <taxon>Cyclophyllidea</taxon>
        <taxon>Hymenolepididae</taxon>
        <taxon>Rodentolepis</taxon>
    </lineage>
</organism>
<reference evidence="2" key="1">
    <citation type="submission" date="2017-02" db="UniProtKB">
        <authorList>
            <consortium name="WormBaseParasite"/>
        </authorList>
    </citation>
    <scope>IDENTIFICATION</scope>
</reference>
<accession>A0A0R3TE16</accession>
<sequence>LKILAVIRPDPLPELSIPGGMRRPTVFRNRGPSQSTHAGRIAVMKGKFTGGHWEMSSFDRDEEEQLKDVCESARKAATVSQILRLLTA</sequence>
<name>A0A0R3TE16_RODNA</name>